<evidence type="ECO:0008006" key="3">
    <source>
        <dbReference type="Google" id="ProtNLM"/>
    </source>
</evidence>
<name>A0ABP0TM82_9BRYO</name>
<reference evidence="1" key="1">
    <citation type="submission" date="2024-02" db="EMBL/GenBank/DDBJ databases">
        <authorList>
            <consortium name="ELIXIR-Norway"/>
            <consortium name="Elixir Norway"/>
        </authorList>
    </citation>
    <scope>NUCLEOTIDE SEQUENCE</scope>
</reference>
<evidence type="ECO:0000313" key="1">
    <source>
        <dbReference type="EMBL" id="CAK9200013.1"/>
    </source>
</evidence>
<protein>
    <recommendedName>
        <fullName evidence="3">COX assembly mitochondrial protein</fullName>
    </recommendedName>
</protein>
<dbReference type="Proteomes" id="UP001497512">
    <property type="component" value="Chromosome 12"/>
</dbReference>
<proteinExistence type="predicted"/>
<keyword evidence="2" id="KW-1185">Reference proteome</keyword>
<gene>
    <name evidence="1" type="ORF">CSSPTR1EN2_LOCUS5224</name>
</gene>
<dbReference type="PANTHER" id="PTHR34561">
    <property type="entry name" value="NADH DEHYDROGENASE [UBIQUINONE] 1 ALPHA SUBCOMPLEX ASSEMBLY FACTOR 8"/>
    <property type="match status" value="1"/>
</dbReference>
<sequence>MAPAQVRPLPSPFKRVLLRCTVDMQAYGQCVTSKLPAVELGICEKEFRALKTCMERAVKNKG</sequence>
<accession>A0ABP0TM82</accession>
<dbReference type="PANTHER" id="PTHR34561:SF1">
    <property type="entry name" value="NADH DEHYDROGENASE [UBIQUINONE] 1 ALPHA SUBCOMPLEX ASSEMBLY FACTOR 8"/>
    <property type="match status" value="1"/>
</dbReference>
<dbReference type="InterPro" id="IPR034595">
    <property type="entry name" value="NDUFAF8"/>
</dbReference>
<dbReference type="EMBL" id="OZ019904">
    <property type="protein sequence ID" value="CAK9200013.1"/>
    <property type="molecule type" value="Genomic_DNA"/>
</dbReference>
<evidence type="ECO:0000313" key="2">
    <source>
        <dbReference type="Proteomes" id="UP001497512"/>
    </source>
</evidence>
<organism evidence="1 2">
    <name type="scientific">Sphagnum troendelagicum</name>
    <dbReference type="NCBI Taxonomy" id="128251"/>
    <lineage>
        <taxon>Eukaryota</taxon>
        <taxon>Viridiplantae</taxon>
        <taxon>Streptophyta</taxon>
        <taxon>Embryophyta</taxon>
        <taxon>Bryophyta</taxon>
        <taxon>Sphagnophytina</taxon>
        <taxon>Sphagnopsida</taxon>
        <taxon>Sphagnales</taxon>
        <taxon>Sphagnaceae</taxon>
        <taxon>Sphagnum</taxon>
    </lineage>
</organism>